<feature type="compositionally biased region" description="Acidic residues" evidence="2">
    <location>
        <begin position="994"/>
        <end position="1008"/>
    </location>
</feature>
<reference evidence="4" key="3">
    <citation type="submission" date="2016-03" db="UniProtKB">
        <authorList>
            <consortium name="EnsemblProtists"/>
        </authorList>
    </citation>
    <scope>IDENTIFICATION</scope>
</reference>
<proteinExistence type="predicted"/>
<reference evidence="5" key="2">
    <citation type="submission" date="2012-11" db="EMBL/GenBank/DDBJ databases">
        <authorList>
            <person name="Kuo A."/>
            <person name="Curtis B.A."/>
            <person name="Tanifuji G."/>
            <person name="Burki F."/>
            <person name="Gruber A."/>
            <person name="Irimia M."/>
            <person name="Maruyama S."/>
            <person name="Arias M.C."/>
            <person name="Ball S.G."/>
            <person name="Gile G.H."/>
            <person name="Hirakawa Y."/>
            <person name="Hopkins J.F."/>
            <person name="Rensing S.A."/>
            <person name="Schmutz J."/>
            <person name="Symeonidi A."/>
            <person name="Elias M."/>
            <person name="Eveleigh R.J."/>
            <person name="Herman E.K."/>
            <person name="Klute M.J."/>
            <person name="Nakayama T."/>
            <person name="Obornik M."/>
            <person name="Reyes-Prieto A."/>
            <person name="Armbrust E.V."/>
            <person name="Aves S.J."/>
            <person name="Beiko R.G."/>
            <person name="Coutinho P."/>
            <person name="Dacks J.B."/>
            <person name="Durnford D.G."/>
            <person name="Fast N.M."/>
            <person name="Green B.R."/>
            <person name="Grisdale C."/>
            <person name="Hempe F."/>
            <person name="Henrissat B."/>
            <person name="Hoppner M.P."/>
            <person name="Ishida K.-I."/>
            <person name="Kim E."/>
            <person name="Koreny L."/>
            <person name="Kroth P.G."/>
            <person name="Liu Y."/>
            <person name="Malik S.-B."/>
            <person name="Maier U.G."/>
            <person name="McRose D."/>
            <person name="Mock T."/>
            <person name="Neilson J.A."/>
            <person name="Onodera N.T."/>
            <person name="Poole A.M."/>
            <person name="Pritham E.J."/>
            <person name="Richards T.A."/>
            <person name="Rocap G."/>
            <person name="Roy S.W."/>
            <person name="Sarai C."/>
            <person name="Schaack S."/>
            <person name="Shirato S."/>
            <person name="Slamovits C.H."/>
            <person name="Spencer D.F."/>
            <person name="Suzuki S."/>
            <person name="Worden A.Z."/>
            <person name="Zauner S."/>
            <person name="Barry K."/>
            <person name="Bell C."/>
            <person name="Bharti A.K."/>
            <person name="Crow J.A."/>
            <person name="Grimwood J."/>
            <person name="Kramer R."/>
            <person name="Lindquist E."/>
            <person name="Lucas S."/>
            <person name="Salamov A."/>
            <person name="McFadden G.I."/>
            <person name="Lane C.E."/>
            <person name="Keeling P.J."/>
            <person name="Gray M.W."/>
            <person name="Grigoriev I.V."/>
            <person name="Archibald J.M."/>
        </authorList>
    </citation>
    <scope>NUCLEOTIDE SEQUENCE</scope>
    <source>
        <strain evidence="5">CCMP2712</strain>
    </source>
</reference>
<evidence type="ECO:0000313" key="3">
    <source>
        <dbReference type="EMBL" id="EKX34179.1"/>
    </source>
</evidence>
<evidence type="ECO:0000313" key="4">
    <source>
        <dbReference type="EnsemblProtists" id="EKX34179"/>
    </source>
</evidence>
<gene>
    <name evidence="3" type="ORF">GUITHDRAFT_147429</name>
</gene>
<accession>L1IE48</accession>
<dbReference type="EMBL" id="JH993117">
    <property type="protein sequence ID" value="EKX34179.1"/>
    <property type="molecule type" value="Genomic_DNA"/>
</dbReference>
<dbReference type="KEGG" id="gtt:GUITHDRAFT_147429"/>
<dbReference type="GeneID" id="17290883"/>
<organism evidence="3">
    <name type="scientific">Guillardia theta (strain CCMP2712)</name>
    <name type="common">Cryptophyte</name>
    <dbReference type="NCBI Taxonomy" id="905079"/>
    <lineage>
        <taxon>Eukaryota</taxon>
        <taxon>Cryptophyceae</taxon>
        <taxon>Pyrenomonadales</taxon>
        <taxon>Geminigeraceae</taxon>
        <taxon>Guillardia</taxon>
    </lineage>
</organism>
<evidence type="ECO:0000256" key="2">
    <source>
        <dbReference type="SAM" id="MobiDB-lite"/>
    </source>
</evidence>
<evidence type="ECO:0000256" key="1">
    <source>
        <dbReference type="SAM" id="Coils"/>
    </source>
</evidence>
<feature type="coiled-coil region" evidence="1">
    <location>
        <begin position="1024"/>
        <end position="1074"/>
    </location>
</feature>
<feature type="compositionally biased region" description="Basic and acidic residues" evidence="2">
    <location>
        <begin position="944"/>
        <end position="954"/>
    </location>
</feature>
<dbReference type="RefSeq" id="XP_005821159.1">
    <property type="nucleotide sequence ID" value="XM_005821102.1"/>
</dbReference>
<keyword evidence="5" id="KW-1185">Reference proteome</keyword>
<feature type="region of interest" description="Disordered" evidence="2">
    <location>
        <begin position="923"/>
        <end position="959"/>
    </location>
</feature>
<feature type="region of interest" description="Disordered" evidence="2">
    <location>
        <begin position="982"/>
        <end position="1009"/>
    </location>
</feature>
<name>L1IE48_GUITC</name>
<evidence type="ECO:0008006" key="6">
    <source>
        <dbReference type="Google" id="ProtNLM"/>
    </source>
</evidence>
<feature type="region of interest" description="Disordered" evidence="2">
    <location>
        <begin position="1"/>
        <end position="70"/>
    </location>
</feature>
<feature type="compositionally biased region" description="Basic and acidic residues" evidence="2">
    <location>
        <begin position="982"/>
        <end position="993"/>
    </location>
</feature>
<feature type="compositionally biased region" description="Basic and acidic residues" evidence="2">
    <location>
        <begin position="9"/>
        <end position="57"/>
    </location>
</feature>
<dbReference type="AlphaFoldDB" id="L1IE48"/>
<dbReference type="PaxDb" id="55529-EKX34179"/>
<dbReference type="EnsemblProtists" id="EKX34179">
    <property type="protein sequence ID" value="EKX34179"/>
    <property type="gene ID" value="GUITHDRAFT_147429"/>
</dbReference>
<evidence type="ECO:0000313" key="5">
    <source>
        <dbReference type="Proteomes" id="UP000011087"/>
    </source>
</evidence>
<reference evidence="3 5" key="1">
    <citation type="journal article" date="2012" name="Nature">
        <title>Algal genomes reveal evolutionary mosaicism and the fate of nucleomorphs.</title>
        <authorList>
            <consortium name="DOE Joint Genome Institute"/>
            <person name="Curtis B.A."/>
            <person name="Tanifuji G."/>
            <person name="Burki F."/>
            <person name="Gruber A."/>
            <person name="Irimia M."/>
            <person name="Maruyama S."/>
            <person name="Arias M.C."/>
            <person name="Ball S.G."/>
            <person name="Gile G.H."/>
            <person name="Hirakawa Y."/>
            <person name="Hopkins J.F."/>
            <person name="Kuo A."/>
            <person name="Rensing S.A."/>
            <person name="Schmutz J."/>
            <person name="Symeonidi A."/>
            <person name="Elias M."/>
            <person name="Eveleigh R.J."/>
            <person name="Herman E.K."/>
            <person name="Klute M.J."/>
            <person name="Nakayama T."/>
            <person name="Obornik M."/>
            <person name="Reyes-Prieto A."/>
            <person name="Armbrust E.V."/>
            <person name="Aves S.J."/>
            <person name="Beiko R.G."/>
            <person name="Coutinho P."/>
            <person name="Dacks J.B."/>
            <person name="Durnford D.G."/>
            <person name="Fast N.M."/>
            <person name="Green B.R."/>
            <person name="Grisdale C.J."/>
            <person name="Hempel F."/>
            <person name="Henrissat B."/>
            <person name="Hoppner M.P."/>
            <person name="Ishida K."/>
            <person name="Kim E."/>
            <person name="Koreny L."/>
            <person name="Kroth P.G."/>
            <person name="Liu Y."/>
            <person name="Malik S.B."/>
            <person name="Maier U.G."/>
            <person name="McRose D."/>
            <person name="Mock T."/>
            <person name="Neilson J.A."/>
            <person name="Onodera N.T."/>
            <person name="Poole A.M."/>
            <person name="Pritham E.J."/>
            <person name="Richards T.A."/>
            <person name="Rocap G."/>
            <person name="Roy S.W."/>
            <person name="Sarai C."/>
            <person name="Schaack S."/>
            <person name="Shirato S."/>
            <person name="Slamovits C.H."/>
            <person name="Spencer D.F."/>
            <person name="Suzuki S."/>
            <person name="Worden A.Z."/>
            <person name="Zauner S."/>
            <person name="Barry K."/>
            <person name="Bell C."/>
            <person name="Bharti A.K."/>
            <person name="Crow J.A."/>
            <person name="Grimwood J."/>
            <person name="Kramer R."/>
            <person name="Lindquist E."/>
            <person name="Lucas S."/>
            <person name="Salamov A."/>
            <person name="McFadden G.I."/>
            <person name="Lane C.E."/>
            <person name="Keeling P.J."/>
            <person name="Gray M.W."/>
            <person name="Grigoriev I.V."/>
            <person name="Archibald J.M."/>
        </authorList>
    </citation>
    <scope>NUCLEOTIDE SEQUENCE</scope>
    <source>
        <strain evidence="3 5">CCMP2712</strain>
    </source>
</reference>
<protein>
    <recommendedName>
        <fullName evidence="6">Sfi1 spindle body domain-containing protein</fullName>
    </recommendedName>
</protein>
<keyword evidence="1" id="KW-0175">Coiled coil</keyword>
<sequence>MAGRLRNRMNGERKGKGREGKGGDDRTGHGRADKNRRDWWDGVKGGAEHERIAREGKQNGGRKTNGRERKKLLDRLRKGRSVDAVAGRGERRFFEARLLLFREFNQDKSTILSHSLAAWRWVCKFERRVWRFRIAVVTRRVFHLSSRCVQGLKRNREDRKQLYSLNVKALLHAADRYKRTCLLAWRETAEIKASTRMLVKAFRAMRLTRPAIEALLGNMRHRRDRARAVAKSALLLARLHDQFYVDTSFSTWKVKYYHCKLIRTFVEWRRVRSRKMILKKGFSSLIHNIALSELEEKLASNVEDFERRMERAMAAKSFRVWREVNAEMSTLESVCLTAMRSRREEQVWSLLSKRTEMKQREFEARARDVADRSARSKLLRRNLSVWARHQRMSARLRAGYQQVRDRETCAIKSRTLMTWMRVKVVKVKKRRSRDLADQHRRDLVLKTACFEWRILKQENRNKDEAKDRADVFREYKTCVRSLSSWRRILESSKRKILMRRRAAMHHYLRVLKGPLDRWGGRGEFSFLSMKKMKRMNLEFAGNWRETKFRAKKQHLLSLLLGVLVHELSIVRYYQQVLKGWRRQRAFEAWIIFVGEDERRKRIKLMAQSHSRTRSSCRTLAAMRRYATERRERTRVKSERVNDLRRAIHGGAAARALLAWQDIHARLVMRRLERTRANCHVTSRRIRRSLIALSSHVESRRWERQTIVAVQTRINQRLLQVGWQGWREEQQQRGSDLRKHQTIRDNHRRLSVKQTLCAMKSFVMYKKEKRSKERAAFEDRRVRFLREGAARWIKAGTQEIRYKHEKALSSHMERSSRAYARAAGIAKHWLALTLSRRLQRMSGMRGGHIPPLSTQCSPPPPPSSSDFLCLPHRRLGAADHHKQEQRERSMAGRVEMMETLRTHRPAPRRPLLVYSDLDTGTYKEESSWYGSKRAGHSDAAASSTRSEEKRHDTKECSLLQDSQVKQERNLALHELKPCDLFDAADKGRKSNGKGEEEEEEEEEEQMNSEEMDKIEATLKDFYGQRIKYKDKLKQLQELRETAQVLHEGGNRNKENAEVKKRIAGLEAWISEYEREKARKVPIITQLYARIEKLRGTC</sequence>
<dbReference type="Proteomes" id="UP000011087">
    <property type="component" value="Unassembled WGS sequence"/>
</dbReference>
<dbReference type="OMA" id="AQCARRK"/>
<dbReference type="HOGENOM" id="CLU_283932_0_0_1"/>